<evidence type="ECO:0000256" key="5">
    <source>
        <dbReference type="ARBA" id="ARBA00022989"/>
    </source>
</evidence>
<evidence type="ECO:0000259" key="9">
    <source>
        <dbReference type="PROSITE" id="PS50929"/>
    </source>
</evidence>
<gene>
    <name evidence="12" type="primary">bmrA</name>
    <name evidence="10" type="ORF">EQG53_13190</name>
    <name evidence="11" type="ORF">I6H83_09275</name>
    <name evidence="12" type="ORF">NCTC11165_02530</name>
</gene>
<dbReference type="AlphaFoldDB" id="A0A246K985"/>
<dbReference type="Gene3D" id="3.40.50.300">
    <property type="entry name" value="P-loop containing nucleotide triphosphate hydrolases"/>
    <property type="match status" value="1"/>
</dbReference>
<dbReference type="EMBL" id="CP066026">
    <property type="protein sequence ID" value="QQB87393.1"/>
    <property type="molecule type" value="Genomic_DNA"/>
</dbReference>
<keyword evidence="15" id="KW-1185">Reference proteome</keyword>
<dbReference type="InterPro" id="IPR003439">
    <property type="entry name" value="ABC_transporter-like_ATP-bd"/>
</dbReference>
<evidence type="ECO:0000313" key="13">
    <source>
        <dbReference type="Proteomes" id="UP000250358"/>
    </source>
</evidence>
<evidence type="ECO:0000256" key="2">
    <source>
        <dbReference type="ARBA" id="ARBA00022692"/>
    </source>
</evidence>
<reference evidence="11 15" key="3">
    <citation type="submission" date="2020-12" db="EMBL/GenBank/DDBJ databases">
        <title>FDA dAtabase for Regulatory Grade micrObial Sequences (FDA-ARGOS): Supporting development and validation of Infectious Disease Dx tests.</title>
        <authorList>
            <person name="Kerrigan L."/>
            <person name="Long C."/>
            <person name="Tallon L."/>
            <person name="Sadzewicz L."/>
            <person name="Zhao X."/>
            <person name="Boylan J."/>
            <person name="Ott S."/>
            <person name="Bowen H."/>
            <person name="Vavikolanu K."/>
            <person name="Mehta A."/>
            <person name="Aluvathingal J."/>
            <person name="Nadendla S."/>
            <person name="Yan Y."/>
            <person name="Sichtig H."/>
        </authorList>
    </citation>
    <scope>NUCLEOTIDE SEQUENCE [LARGE SCALE GENOMIC DNA]</scope>
    <source>
        <strain evidence="11 15">FDAARGOS_1026</strain>
    </source>
</reference>
<dbReference type="PANTHER" id="PTHR24221">
    <property type="entry name" value="ATP-BINDING CASSETTE SUB-FAMILY B"/>
    <property type="match status" value="1"/>
</dbReference>
<dbReference type="Pfam" id="PF00664">
    <property type="entry name" value="ABC_membrane"/>
    <property type="match status" value="1"/>
</dbReference>
<dbReference type="GO" id="GO:0005886">
    <property type="term" value="C:plasma membrane"/>
    <property type="evidence" value="ECO:0007669"/>
    <property type="project" value="UniProtKB-SubCell"/>
</dbReference>
<dbReference type="Gene3D" id="1.20.1560.10">
    <property type="entry name" value="ABC transporter type 1, transmembrane domain"/>
    <property type="match status" value="1"/>
</dbReference>
<dbReference type="EMBL" id="CP035093">
    <property type="protein sequence ID" value="QAT15224.1"/>
    <property type="molecule type" value="Genomic_DNA"/>
</dbReference>
<dbReference type="SMART" id="SM00382">
    <property type="entry name" value="AAA"/>
    <property type="match status" value="1"/>
</dbReference>
<evidence type="ECO:0000313" key="10">
    <source>
        <dbReference type="EMBL" id="QAT15224.1"/>
    </source>
</evidence>
<keyword evidence="4 12" id="KW-0067">ATP-binding</keyword>
<dbReference type="InterPro" id="IPR011527">
    <property type="entry name" value="ABC1_TM_dom"/>
</dbReference>
<evidence type="ECO:0000313" key="15">
    <source>
        <dbReference type="Proteomes" id="UP000596117"/>
    </source>
</evidence>
<feature type="domain" description="ABC transmembrane type-1" evidence="9">
    <location>
        <begin position="33"/>
        <end position="306"/>
    </location>
</feature>
<dbReference type="CDD" id="cd03228">
    <property type="entry name" value="ABCC_MRP_Like"/>
    <property type="match status" value="1"/>
</dbReference>
<dbReference type="InterPro" id="IPR003593">
    <property type="entry name" value="AAA+_ATPase"/>
</dbReference>
<accession>A0A246K985</accession>
<evidence type="ECO:0000256" key="1">
    <source>
        <dbReference type="ARBA" id="ARBA00004651"/>
    </source>
</evidence>
<dbReference type="Proteomes" id="UP000596117">
    <property type="component" value="Chromosome"/>
</dbReference>
<dbReference type="PANTHER" id="PTHR24221:SF654">
    <property type="entry name" value="ATP-BINDING CASSETTE SUB-FAMILY B MEMBER 6"/>
    <property type="match status" value="1"/>
</dbReference>
<dbReference type="GeneID" id="56576792"/>
<evidence type="ECO:0000313" key="14">
    <source>
        <dbReference type="Proteomes" id="UP000287388"/>
    </source>
</evidence>
<dbReference type="InterPro" id="IPR017871">
    <property type="entry name" value="ABC_transporter-like_CS"/>
</dbReference>
<organism evidence="12 13">
    <name type="scientific">Brevundimonas diminuta</name>
    <name type="common">Pseudomonas diminuta</name>
    <dbReference type="NCBI Taxonomy" id="293"/>
    <lineage>
        <taxon>Bacteria</taxon>
        <taxon>Pseudomonadati</taxon>
        <taxon>Pseudomonadota</taxon>
        <taxon>Alphaproteobacteria</taxon>
        <taxon>Caulobacterales</taxon>
        <taxon>Caulobacteraceae</taxon>
        <taxon>Brevundimonas</taxon>
    </lineage>
</organism>
<feature type="transmembrane region" description="Helical" evidence="7">
    <location>
        <begin position="243"/>
        <end position="271"/>
    </location>
</feature>
<dbReference type="InterPro" id="IPR027417">
    <property type="entry name" value="P-loop_NTPase"/>
</dbReference>
<dbReference type="SUPFAM" id="SSF90123">
    <property type="entry name" value="ABC transporter transmembrane region"/>
    <property type="match status" value="1"/>
</dbReference>
<evidence type="ECO:0000256" key="6">
    <source>
        <dbReference type="ARBA" id="ARBA00023136"/>
    </source>
</evidence>
<evidence type="ECO:0000256" key="3">
    <source>
        <dbReference type="ARBA" id="ARBA00022741"/>
    </source>
</evidence>
<dbReference type="Pfam" id="PF00005">
    <property type="entry name" value="ABC_tran"/>
    <property type="match status" value="1"/>
</dbReference>
<name>A0A246K985_BREDI</name>
<feature type="domain" description="ABC transporter" evidence="8">
    <location>
        <begin position="344"/>
        <end position="576"/>
    </location>
</feature>
<feature type="transmembrane region" description="Helical" evidence="7">
    <location>
        <begin position="140"/>
        <end position="159"/>
    </location>
</feature>
<dbReference type="KEGG" id="bdm:EQG53_13190"/>
<dbReference type="GO" id="GO:0005524">
    <property type="term" value="F:ATP binding"/>
    <property type="evidence" value="ECO:0007669"/>
    <property type="project" value="UniProtKB-KW"/>
</dbReference>
<dbReference type="InterPro" id="IPR036640">
    <property type="entry name" value="ABC1_TM_sf"/>
</dbReference>
<dbReference type="Proteomes" id="UP000250358">
    <property type="component" value="Unassembled WGS sequence"/>
</dbReference>
<feature type="transmembrane region" description="Helical" evidence="7">
    <location>
        <begin position="165"/>
        <end position="185"/>
    </location>
</feature>
<dbReference type="PROSITE" id="PS00211">
    <property type="entry name" value="ABC_TRANSPORTER_1"/>
    <property type="match status" value="1"/>
</dbReference>
<evidence type="ECO:0000313" key="12">
    <source>
        <dbReference type="EMBL" id="SPU46202.1"/>
    </source>
</evidence>
<evidence type="ECO:0000259" key="8">
    <source>
        <dbReference type="PROSITE" id="PS50893"/>
    </source>
</evidence>
<feature type="transmembrane region" description="Helical" evidence="7">
    <location>
        <begin position="25"/>
        <end position="46"/>
    </location>
</feature>
<keyword evidence="3" id="KW-0547">Nucleotide-binding</keyword>
<dbReference type="PROSITE" id="PS50929">
    <property type="entry name" value="ABC_TM1F"/>
    <property type="match status" value="1"/>
</dbReference>
<keyword evidence="6 7" id="KW-0472">Membrane</keyword>
<dbReference type="EC" id="3.6.3.-" evidence="12"/>
<dbReference type="InterPro" id="IPR039421">
    <property type="entry name" value="Type_1_exporter"/>
</dbReference>
<evidence type="ECO:0000256" key="7">
    <source>
        <dbReference type="SAM" id="Phobius"/>
    </source>
</evidence>
<evidence type="ECO:0000313" key="11">
    <source>
        <dbReference type="EMBL" id="QQB87393.1"/>
    </source>
</evidence>
<keyword evidence="12" id="KW-0378">Hydrolase</keyword>
<dbReference type="SUPFAM" id="SSF52540">
    <property type="entry name" value="P-loop containing nucleoside triphosphate hydrolases"/>
    <property type="match status" value="1"/>
</dbReference>
<proteinExistence type="predicted"/>
<dbReference type="GO" id="GO:0140359">
    <property type="term" value="F:ABC-type transporter activity"/>
    <property type="evidence" value="ECO:0007669"/>
    <property type="project" value="InterPro"/>
</dbReference>
<evidence type="ECO:0000256" key="4">
    <source>
        <dbReference type="ARBA" id="ARBA00022840"/>
    </source>
</evidence>
<keyword evidence="2 7" id="KW-0812">Transmembrane</keyword>
<dbReference type="EMBL" id="UAQM01000030">
    <property type="protein sequence ID" value="SPU46202.1"/>
    <property type="molecule type" value="Genomic_DNA"/>
</dbReference>
<dbReference type="Proteomes" id="UP000287388">
    <property type="component" value="Chromosome"/>
</dbReference>
<reference evidence="10 14" key="2">
    <citation type="submission" date="2019-01" db="EMBL/GenBank/DDBJ databases">
        <title>Brevundimonas diminuta Genome sequencing and assembly.</title>
        <authorList>
            <person name="Chen H."/>
        </authorList>
    </citation>
    <scope>NUCLEOTIDE SEQUENCE [LARGE SCALE GENOMIC DNA]</scope>
    <source>
        <strain evidence="10">ATCC</strain>
        <strain evidence="14">ATCC(B) 19146</strain>
    </source>
</reference>
<sequence>MSTLTVILALTRLTFDRRLEARGDAVAGIAIDLAGIGLGVLGPYLLKLLVDRLSTGPIDPWSLAPLVAAFVLAWSGTAPLSAARYIFTTRQLGALSRHLIERATAQRLPQIARRRDADSGEMLGALERLPFSLQIVVDGLISRAASLIIQVVASLVVVATLVPPLYVALLATVLLGYFLASRLTAKRFQAQAQATNRSAASVSQLLGDILRNARRVVFNGNLDGEVERVAVLGRARQTEASRLALLLFGTALGQYVVVGAGLVAILVLGGMDVGRGRLTVGDFVLLQAYAFRLALPLGGLGFIIRQAGVAIENIAEVLDLAMARDPAVENRTTAISPAPRAAAIRLDGLFYAYGDTPVLTDANAAIAPGSFVVIAGPNGAGKSTLARLMAGLLDPSRGRVLIDGADMAAEPIDERHRRVLYVPQFVGLFNRSLRENALYPPTRQSEAELAALLAGWGFYESGRAVDFDQAVGEQGERLSGGQIQKLELARLLGVSVPAVILDETTSSLDAPSEKRAIKALRESHCGRTTLILITHRPGLLDDADQILFLRRGRLTAGGHAHLLAATSDYRTFWSEARREAKTS</sequence>
<feature type="transmembrane region" description="Helical" evidence="7">
    <location>
        <begin position="66"/>
        <end position="87"/>
    </location>
</feature>
<dbReference type="PROSITE" id="PS50893">
    <property type="entry name" value="ABC_TRANSPORTER_2"/>
    <property type="match status" value="1"/>
</dbReference>
<reference evidence="12 13" key="1">
    <citation type="submission" date="2018-06" db="EMBL/GenBank/DDBJ databases">
        <authorList>
            <consortium name="Pathogen Informatics"/>
            <person name="Doyle S."/>
        </authorList>
    </citation>
    <scope>NUCLEOTIDE SEQUENCE [LARGE SCALE GENOMIC DNA]</scope>
    <source>
        <strain evidence="12 13">NCTC11165</strain>
    </source>
</reference>
<keyword evidence="5 7" id="KW-1133">Transmembrane helix</keyword>
<protein>
    <submittedName>
        <fullName evidence="10">ABC transporter ATP-binding protein</fullName>
    </submittedName>
    <submittedName>
        <fullName evidence="12">Multidrug resistance ABC transporter ATP-binding/permease protein BmrA</fullName>
        <ecNumber evidence="12">3.6.3.-</ecNumber>
    </submittedName>
</protein>
<comment type="subcellular location">
    <subcellularLocation>
        <location evidence="1">Cell membrane</location>
        <topology evidence="1">Multi-pass membrane protein</topology>
    </subcellularLocation>
</comment>
<dbReference type="RefSeq" id="WP_003165177.1">
    <property type="nucleotide sequence ID" value="NZ_BJNC01000009.1"/>
</dbReference>
<dbReference type="GO" id="GO:0016887">
    <property type="term" value="F:ATP hydrolysis activity"/>
    <property type="evidence" value="ECO:0007669"/>
    <property type="project" value="InterPro"/>
</dbReference>